<gene>
    <name evidence="3" type="ORF">HMPREF9088_1655</name>
</gene>
<dbReference type="GO" id="GO:0005737">
    <property type="term" value="C:cytoplasm"/>
    <property type="evidence" value="ECO:0007669"/>
    <property type="project" value="TreeGrafter"/>
</dbReference>
<feature type="domain" description="Impact N-terminal" evidence="2">
    <location>
        <begin position="3"/>
        <end position="82"/>
    </location>
</feature>
<keyword evidence="3" id="KW-0645">Protease</keyword>
<comment type="caution">
    <text evidence="3">The sequence shown here is derived from an EMBL/GenBank/DDBJ whole genome shotgun (WGS) entry which is preliminary data.</text>
</comment>
<dbReference type="Gene3D" id="3.30.230.30">
    <property type="entry name" value="Impact, N-terminal domain"/>
    <property type="match status" value="1"/>
</dbReference>
<dbReference type="EC" id="3.4.13.9" evidence="3"/>
<dbReference type="InterPro" id="IPR001498">
    <property type="entry name" value="Impact_N"/>
</dbReference>
<dbReference type="GO" id="GO:0006446">
    <property type="term" value="P:regulation of translational initiation"/>
    <property type="evidence" value="ECO:0007669"/>
    <property type="project" value="TreeGrafter"/>
</dbReference>
<dbReference type="InterPro" id="IPR035647">
    <property type="entry name" value="EFG_III/V"/>
</dbReference>
<evidence type="ECO:0000256" key="1">
    <source>
        <dbReference type="ARBA" id="ARBA00007665"/>
    </source>
</evidence>
<keyword evidence="3" id="KW-0224">Dipeptidase</keyword>
<evidence type="ECO:0000313" key="3">
    <source>
        <dbReference type="EMBL" id="EFU73539.1"/>
    </source>
</evidence>
<dbReference type="InterPro" id="IPR036956">
    <property type="entry name" value="Impact_N_sf"/>
</dbReference>
<name>E6LH15_ENTI1</name>
<dbReference type="SUPFAM" id="SSF54980">
    <property type="entry name" value="EF-G C-terminal domain-like"/>
    <property type="match status" value="1"/>
</dbReference>
<evidence type="ECO:0000259" key="2">
    <source>
        <dbReference type="Pfam" id="PF01205"/>
    </source>
</evidence>
<dbReference type="Proteomes" id="UP000010296">
    <property type="component" value="Unassembled WGS sequence"/>
</dbReference>
<dbReference type="STRING" id="888064.HMPREF9088_1655"/>
<dbReference type="InterPro" id="IPR020568">
    <property type="entry name" value="Ribosomal_Su5_D2-typ_SF"/>
</dbReference>
<dbReference type="EMBL" id="AEPV01000066">
    <property type="protein sequence ID" value="EFU73539.1"/>
    <property type="molecule type" value="Genomic_DNA"/>
</dbReference>
<dbReference type="HOGENOM" id="CLU_083552_2_1_9"/>
<dbReference type="PANTHER" id="PTHR16301:SF20">
    <property type="entry name" value="IMPACT FAMILY MEMBER YIGZ"/>
    <property type="match status" value="1"/>
</dbReference>
<sequence>MTKKAHPKANHNCYAFIVGQAPETHRSSDDGEPSGTAGIPMLDVLKGQKLTNTLAIVTRYFGGTKLGTGGLVRAYAHSTKSAVIKAGLIEKRLESAVTIFIDYSNLNQTNYFLEAKQINTLSTEFLQEVALTISTEHPEIIKAELIELLNGRVRFEDGLKTFYDYPILQAD</sequence>
<dbReference type="InterPro" id="IPR023582">
    <property type="entry name" value="Impact"/>
</dbReference>
<dbReference type="PROSITE" id="PS00910">
    <property type="entry name" value="UPF0029"/>
    <property type="match status" value="1"/>
</dbReference>
<comment type="similarity">
    <text evidence="1">Belongs to the IMPACT family.</text>
</comment>
<reference evidence="3 4" key="1">
    <citation type="submission" date="2010-12" db="EMBL/GenBank/DDBJ databases">
        <authorList>
            <person name="Muzny D."/>
            <person name="Qin X."/>
            <person name="Deng J."/>
            <person name="Jiang H."/>
            <person name="Liu Y."/>
            <person name="Qu J."/>
            <person name="Song X.-Z."/>
            <person name="Zhang L."/>
            <person name="Thornton R."/>
            <person name="Coyle M."/>
            <person name="Francisco L."/>
            <person name="Jackson L."/>
            <person name="Javaid M."/>
            <person name="Korchina V."/>
            <person name="Kovar C."/>
            <person name="Mata R."/>
            <person name="Mathew T."/>
            <person name="Ngo R."/>
            <person name="Nguyen L."/>
            <person name="Nguyen N."/>
            <person name="Okwuonu G."/>
            <person name="Ongeri F."/>
            <person name="Pham C."/>
            <person name="Simmons D."/>
            <person name="Wilczek-Boney K."/>
            <person name="Hale W."/>
            <person name="Jakkamsetti A."/>
            <person name="Pham P."/>
            <person name="Ruth R."/>
            <person name="San Lucas F."/>
            <person name="Warren J."/>
            <person name="Zhang J."/>
            <person name="Zhao Z."/>
            <person name="Zhou C."/>
            <person name="Zhu D."/>
            <person name="Lee S."/>
            <person name="Bess C."/>
            <person name="Blankenburg K."/>
            <person name="Forbes L."/>
            <person name="Fu Q."/>
            <person name="Gubbala S."/>
            <person name="Hirani K."/>
            <person name="Jayaseelan J.C."/>
            <person name="Lara F."/>
            <person name="Munidasa M."/>
            <person name="Palculict T."/>
            <person name="Patil S."/>
            <person name="Pu L.-L."/>
            <person name="Saada N."/>
            <person name="Tang L."/>
            <person name="Weissenberger G."/>
            <person name="Zhu Y."/>
            <person name="Hemphill L."/>
            <person name="Shang Y."/>
            <person name="Youmans B."/>
            <person name="Ayvaz T."/>
            <person name="Ross M."/>
            <person name="Santibanez J."/>
            <person name="Aqrawi P."/>
            <person name="Gross S."/>
            <person name="Joshi V."/>
            <person name="Fowler G."/>
            <person name="Nazareth L."/>
            <person name="Reid J."/>
            <person name="Worley K."/>
            <person name="Petrosino J."/>
            <person name="Highlander S."/>
            <person name="Gibbs R."/>
        </authorList>
    </citation>
    <scope>NUCLEOTIDE SEQUENCE [LARGE SCALE GENOMIC DNA]</scope>
    <source>
        <strain evidence="4">DSM 15952 / CCUG 50447 / LMG 22039 / TP 1.5</strain>
    </source>
</reference>
<proteinExistence type="inferred from homology"/>
<dbReference type="GO" id="GO:0102009">
    <property type="term" value="F:proline dipeptidase activity"/>
    <property type="evidence" value="ECO:0007669"/>
    <property type="project" value="UniProtKB-EC"/>
</dbReference>
<keyword evidence="4" id="KW-1185">Reference proteome</keyword>
<accession>E6LH15</accession>
<dbReference type="AlphaFoldDB" id="E6LH15"/>
<organism evidence="3 4">
    <name type="scientific">Enterococcus italicus (strain DSM 15952 / CCUG 50447 / LMG 22039 / TP 1.5)</name>
    <dbReference type="NCBI Taxonomy" id="888064"/>
    <lineage>
        <taxon>Bacteria</taxon>
        <taxon>Bacillati</taxon>
        <taxon>Bacillota</taxon>
        <taxon>Bacilli</taxon>
        <taxon>Lactobacillales</taxon>
        <taxon>Enterococcaceae</taxon>
        <taxon>Enterococcus</taxon>
    </lineage>
</organism>
<evidence type="ECO:0000313" key="4">
    <source>
        <dbReference type="Proteomes" id="UP000010296"/>
    </source>
</evidence>
<dbReference type="Pfam" id="PF01205">
    <property type="entry name" value="Impact_N"/>
    <property type="match status" value="1"/>
</dbReference>
<dbReference type="eggNOG" id="COG1739">
    <property type="taxonomic scope" value="Bacteria"/>
</dbReference>
<keyword evidence="3" id="KW-0378">Hydrolase</keyword>
<dbReference type="PANTHER" id="PTHR16301">
    <property type="entry name" value="IMPACT-RELATED"/>
    <property type="match status" value="1"/>
</dbReference>
<dbReference type="SUPFAM" id="SSF54211">
    <property type="entry name" value="Ribosomal protein S5 domain 2-like"/>
    <property type="match status" value="1"/>
</dbReference>
<dbReference type="InterPro" id="IPR020569">
    <property type="entry name" value="UPF0029_Impact_CS"/>
</dbReference>
<protein>
    <submittedName>
        <fullName evidence="3">Putative YigZ family protein</fullName>
        <ecNumber evidence="3">3.4.13.9</ecNumber>
    </submittedName>
</protein>